<reference evidence="1" key="1">
    <citation type="submission" date="2022-03" db="EMBL/GenBank/DDBJ databases">
        <authorList>
            <person name="Tunstrom K."/>
        </authorList>
    </citation>
    <scope>NUCLEOTIDE SEQUENCE</scope>
</reference>
<comment type="caution">
    <text evidence="1">The sequence shown here is derived from an EMBL/GenBank/DDBJ whole genome shotgun (WGS) entry which is preliminary data.</text>
</comment>
<dbReference type="SUPFAM" id="SSF49599">
    <property type="entry name" value="TRAF domain-like"/>
    <property type="match status" value="1"/>
</dbReference>
<evidence type="ECO:0000313" key="1">
    <source>
        <dbReference type="EMBL" id="CAH2091496.1"/>
    </source>
</evidence>
<name>A0AAU9TXE3_EUPED</name>
<dbReference type="Proteomes" id="UP001153954">
    <property type="component" value="Unassembled WGS sequence"/>
</dbReference>
<accession>A0AAU9TXE3</accession>
<keyword evidence="2" id="KW-1185">Reference proteome</keyword>
<proteinExistence type="predicted"/>
<gene>
    <name evidence="1" type="ORF">EEDITHA_LOCUS7359</name>
</gene>
<protein>
    <recommendedName>
        <fullName evidence="3">RING-type E3 ubiquitin transferase</fullName>
    </recommendedName>
</protein>
<organism evidence="1 2">
    <name type="scientific">Euphydryas editha</name>
    <name type="common">Edith's checkerspot</name>
    <dbReference type="NCBI Taxonomy" id="104508"/>
    <lineage>
        <taxon>Eukaryota</taxon>
        <taxon>Metazoa</taxon>
        <taxon>Ecdysozoa</taxon>
        <taxon>Arthropoda</taxon>
        <taxon>Hexapoda</taxon>
        <taxon>Insecta</taxon>
        <taxon>Pterygota</taxon>
        <taxon>Neoptera</taxon>
        <taxon>Endopterygota</taxon>
        <taxon>Lepidoptera</taxon>
        <taxon>Glossata</taxon>
        <taxon>Ditrysia</taxon>
        <taxon>Papilionoidea</taxon>
        <taxon>Nymphalidae</taxon>
        <taxon>Nymphalinae</taxon>
        <taxon>Euphydryas</taxon>
    </lineage>
</organism>
<dbReference type="Pfam" id="PF21361">
    <property type="entry name" value="Sina_ZnF"/>
    <property type="match status" value="1"/>
</dbReference>
<sequence length="453" mass="51275">MRRHVYRIGSDEMECYGLREFQSLRRESKMLLFGRMQLEAVKYKKEIIISAGLNKSEPEEFKYGNLSEKKNRIGLVSPKRRVHLKLAGSIQFQSVTDKRSQSNVCGENSMTIVTERKIEDDASSSGENVDIEEKSLPIVEAPTETSEESHAAQCSCPNCDEILSRFSECSICLEPLQNENPKEVVTNITELNGWMSQRKTHWSTDLRCSYRNAPLWSVVDHVYVRAVAVFGARGAPERCHAALGVGAHFAHPPCPALRCNDSRGCTELLTSNNRAKHEEECKHDSMLCPITSACCAVSFEELSAHLQSKHNIIAVYSQKIKILIENFQTKLKNTAFCRTKYKMVLLFHKSAFVIKVCIYNYHLKVEVMRRKLGYTADEKSRSRKGEYCALIEFQSKSLCTKSAIQIENGSYSKKAELQWSNVALKSENDEAITIHVNIAKSESDHVSKVLTES</sequence>
<dbReference type="Gene3D" id="3.30.40.10">
    <property type="entry name" value="Zinc/RING finger domain, C3HC4 (zinc finger)"/>
    <property type="match status" value="1"/>
</dbReference>
<dbReference type="AlphaFoldDB" id="A0AAU9TXE3"/>
<dbReference type="EMBL" id="CAKOGL010000010">
    <property type="protein sequence ID" value="CAH2091496.1"/>
    <property type="molecule type" value="Genomic_DNA"/>
</dbReference>
<evidence type="ECO:0000313" key="2">
    <source>
        <dbReference type="Proteomes" id="UP001153954"/>
    </source>
</evidence>
<dbReference type="InterPro" id="IPR013083">
    <property type="entry name" value="Znf_RING/FYVE/PHD"/>
</dbReference>
<evidence type="ECO:0008006" key="3">
    <source>
        <dbReference type="Google" id="ProtNLM"/>
    </source>
</evidence>